<accession>W4QYZ0</accession>
<gene>
    <name evidence="1" type="ORF">JCM9157_4565</name>
</gene>
<organism evidence="1 2">
    <name type="scientific">Halalkalibacter akibai (strain ATCC 43226 / DSM 21942 / CIP 109018 / JCM 9157 / 1139)</name>
    <name type="common">Bacillus akibai</name>
    <dbReference type="NCBI Taxonomy" id="1236973"/>
    <lineage>
        <taxon>Bacteria</taxon>
        <taxon>Bacillati</taxon>
        <taxon>Bacillota</taxon>
        <taxon>Bacilli</taxon>
        <taxon>Bacillales</taxon>
        <taxon>Bacillaceae</taxon>
        <taxon>Halalkalibacter</taxon>
    </lineage>
</organism>
<reference evidence="1 2" key="1">
    <citation type="journal article" date="2014" name="Genome Announc.">
        <title>Draft Genome Sequences of Three Alkaliphilic Bacillus Strains, Bacillus wakoensis JCM 9140T, Bacillus akibai JCM 9157T, and Bacillus hemicellulosilyticus JCM 9152T.</title>
        <authorList>
            <person name="Yuki M."/>
            <person name="Oshima K."/>
            <person name="Suda W."/>
            <person name="Oshida Y."/>
            <person name="Kitamura K."/>
            <person name="Iida T."/>
            <person name="Hattori M."/>
            <person name="Ohkuma M."/>
        </authorList>
    </citation>
    <scope>NUCLEOTIDE SEQUENCE [LARGE SCALE GENOMIC DNA]</scope>
    <source>
        <strain evidence="1 2">JCM 9157</strain>
    </source>
</reference>
<dbReference type="EMBL" id="BAUV01000063">
    <property type="protein sequence ID" value="GAE37291.1"/>
    <property type="molecule type" value="Genomic_DNA"/>
</dbReference>
<comment type="caution">
    <text evidence="1">The sequence shown here is derived from an EMBL/GenBank/DDBJ whole genome shotgun (WGS) entry which is preliminary data.</text>
</comment>
<sequence>MMTSKINKIKVRRQENIWEQIVKKALECNMRSEEYIEFIQFAKEKIEETNQAAFQAVDYLEAFYSREGREGV</sequence>
<proteinExistence type="predicted"/>
<evidence type="ECO:0000313" key="1">
    <source>
        <dbReference type="EMBL" id="GAE37291.1"/>
    </source>
</evidence>
<dbReference type="RefSeq" id="WP_035667876.1">
    <property type="nucleotide sequence ID" value="NZ_BAUV01000063.1"/>
</dbReference>
<evidence type="ECO:0000313" key="2">
    <source>
        <dbReference type="Proteomes" id="UP000018896"/>
    </source>
</evidence>
<protein>
    <submittedName>
        <fullName evidence="1">Uncharacterized protein</fullName>
    </submittedName>
</protein>
<keyword evidence="2" id="KW-1185">Reference proteome</keyword>
<dbReference type="AlphaFoldDB" id="W4QYZ0"/>
<dbReference type="STRING" id="1236973.JCM9157_4565"/>
<dbReference type="Proteomes" id="UP000018896">
    <property type="component" value="Unassembled WGS sequence"/>
</dbReference>
<name>W4QYZ0_HALA3</name>